<reference evidence="3 4" key="1">
    <citation type="submission" date="2022-01" db="EMBL/GenBank/DDBJ databases">
        <authorList>
            <person name="Won M."/>
            <person name="Kim S.-J."/>
            <person name="Kwon S.-W."/>
        </authorList>
    </citation>
    <scope>NUCLEOTIDE SEQUENCE [LARGE SCALE GENOMIC DNA]</scope>
    <source>
        <strain evidence="3 4">KCTC 23505</strain>
    </source>
</reference>
<dbReference type="PANTHER" id="PTHR33371:SF4">
    <property type="entry name" value="INTERMEMBRANE PHOSPHOLIPID TRANSPORT SYSTEM BINDING PROTEIN MLAD"/>
    <property type="match status" value="1"/>
</dbReference>
<proteinExistence type="predicted"/>
<evidence type="ECO:0000256" key="1">
    <source>
        <dbReference type="SAM" id="Phobius"/>
    </source>
</evidence>
<keyword evidence="4" id="KW-1185">Reference proteome</keyword>
<evidence type="ECO:0000313" key="3">
    <source>
        <dbReference type="EMBL" id="MCF3948153.1"/>
    </source>
</evidence>
<evidence type="ECO:0000259" key="2">
    <source>
        <dbReference type="Pfam" id="PF02470"/>
    </source>
</evidence>
<keyword evidence="1" id="KW-0812">Transmembrane</keyword>
<sequence>MEPRGAALRTGLFVLAGIAVLIGLIFLLSGNAFRPGIAYESYFRESVQGLNVGSSVKFRGVTIGKVTDIGLVSAEYPPRNPSEMLQPVYHQVVVRFRVDPRKVGPDTNIAQAIKLGLRVQVAPQGITGLAYLELSFVKPVHHPVPSIPWQPRSTVIPSIPSTLTQVQDAVQKFLTNMEHVKFNKTIAVLTSLVDTLNKEITTGDAHKTLANANALLGELRSQVKRADLPATTASLRNLADGAQTRAILAKLNRTTDELAKVSAEMPKLIAQTQATVRSANETTATLNRQMIPILRNLNAASANLDELSETLKNNPSIVLRGAPPPRQTPQ</sequence>
<dbReference type="EMBL" id="JAKGBZ010000040">
    <property type="protein sequence ID" value="MCF3948153.1"/>
    <property type="molecule type" value="Genomic_DNA"/>
</dbReference>
<name>A0ABS9E1B8_9PROT</name>
<dbReference type="InterPro" id="IPR003399">
    <property type="entry name" value="Mce/MlaD"/>
</dbReference>
<feature type="transmembrane region" description="Helical" evidence="1">
    <location>
        <begin position="12"/>
        <end position="33"/>
    </location>
</feature>
<keyword evidence="1" id="KW-0472">Membrane</keyword>
<protein>
    <submittedName>
        <fullName evidence="3">MlaD family protein</fullName>
    </submittedName>
</protein>
<gene>
    <name evidence="3" type="ORF">L2A60_15875</name>
</gene>
<dbReference type="PANTHER" id="PTHR33371">
    <property type="entry name" value="INTERMEMBRANE PHOSPHOLIPID TRANSPORT SYSTEM BINDING PROTEIN MLAD-RELATED"/>
    <property type="match status" value="1"/>
</dbReference>
<evidence type="ECO:0000313" key="4">
    <source>
        <dbReference type="Proteomes" id="UP001521209"/>
    </source>
</evidence>
<dbReference type="Pfam" id="PF02470">
    <property type="entry name" value="MlaD"/>
    <property type="match status" value="1"/>
</dbReference>
<dbReference type="InterPro" id="IPR052336">
    <property type="entry name" value="MlaD_Phospholipid_Transporter"/>
</dbReference>
<comment type="caution">
    <text evidence="3">The sequence shown here is derived from an EMBL/GenBank/DDBJ whole genome shotgun (WGS) entry which is preliminary data.</text>
</comment>
<keyword evidence="1" id="KW-1133">Transmembrane helix</keyword>
<feature type="domain" description="Mce/MlaD" evidence="2">
    <location>
        <begin position="38"/>
        <end position="135"/>
    </location>
</feature>
<dbReference type="Proteomes" id="UP001521209">
    <property type="component" value="Unassembled WGS sequence"/>
</dbReference>
<organism evidence="3 4">
    <name type="scientific">Acidiphilium iwatense</name>
    <dbReference type="NCBI Taxonomy" id="768198"/>
    <lineage>
        <taxon>Bacteria</taxon>
        <taxon>Pseudomonadati</taxon>
        <taxon>Pseudomonadota</taxon>
        <taxon>Alphaproteobacteria</taxon>
        <taxon>Acetobacterales</taxon>
        <taxon>Acidocellaceae</taxon>
        <taxon>Acidiphilium</taxon>
    </lineage>
</organism>
<dbReference type="RefSeq" id="WP_235705435.1">
    <property type="nucleotide sequence ID" value="NZ_JAKGBZ010000040.1"/>
</dbReference>
<accession>A0ABS9E1B8</accession>